<dbReference type="Proteomes" id="UP000298663">
    <property type="component" value="Chromosome X"/>
</dbReference>
<sequence length="170" mass="18923">MSKLLPAALVYFDDATSIVSMSLPANFYVSHSGRTKCGPIMESLTHSHVDAYYCPTDSHTDSATQCCEIIETNCCRDPTLFETFKNSTIAVCGFVVVIAILFTIAVIVCVCHERCPLHKAVRRHPELDYLPTAQDTEYLSGVGMPCEKAQDVRVYEVNPDICFRQNPDHV</sequence>
<reference evidence="2 3" key="1">
    <citation type="journal article" date="2015" name="Genome Biol.">
        <title>Comparative genomics of Steinernema reveals deeply conserved gene regulatory networks.</title>
        <authorList>
            <person name="Dillman A.R."/>
            <person name="Macchietto M."/>
            <person name="Porter C.F."/>
            <person name="Rogers A."/>
            <person name="Williams B."/>
            <person name="Antoshechkin I."/>
            <person name="Lee M.M."/>
            <person name="Goodwin Z."/>
            <person name="Lu X."/>
            <person name="Lewis E.E."/>
            <person name="Goodrich-Blair H."/>
            <person name="Stock S.P."/>
            <person name="Adams B.J."/>
            <person name="Sternberg P.W."/>
            <person name="Mortazavi A."/>
        </authorList>
    </citation>
    <scope>NUCLEOTIDE SEQUENCE [LARGE SCALE GENOMIC DNA]</scope>
    <source>
        <strain evidence="2 3">ALL</strain>
    </source>
</reference>
<organism evidence="2 3">
    <name type="scientific">Steinernema carpocapsae</name>
    <name type="common">Entomopathogenic nematode</name>
    <dbReference type="NCBI Taxonomy" id="34508"/>
    <lineage>
        <taxon>Eukaryota</taxon>
        <taxon>Metazoa</taxon>
        <taxon>Ecdysozoa</taxon>
        <taxon>Nematoda</taxon>
        <taxon>Chromadorea</taxon>
        <taxon>Rhabditida</taxon>
        <taxon>Tylenchina</taxon>
        <taxon>Panagrolaimomorpha</taxon>
        <taxon>Strongyloidoidea</taxon>
        <taxon>Steinernematidae</taxon>
        <taxon>Steinernema</taxon>
    </lineage>
</organism>
<evidence type="ECO:0000313" key="3">
    <source>
        <dbReference type="Proteomes" id="UP000298663"/>
    </source>
</evidence>
<keyword evidence="1" id="KW-1133">Transmembrane helix</keyword>
<keyword evidence="1" id="KW-0472">Membrane</keyword>
<dbReference type="OrthoDB" id="5787496at2759"/>
<reference evidence="2 3" key="2">
    <citation type="journal article" date="2019" name="G3 (Bethesda)">
        <title>Hybrid Assembly of the Genome of the Entomopathogenic Nematode Steinernema carpocapsae Identifies the X-Chromosome.</title>
        <authorList>
            <person name="Serra L."/>
            <person name="Macchietto M."/>
            <person name="Macias-Munoz A."/>
            <person name="McGill C.J."/>
            <person name="Rodriguez I.M."/>
            <person name="Rodriguez B."/>
            <person name="Murad R."/>
            <person name="Mortazavi A."/>
        </authorList>
    </citation>
    <scope>NUCLEOTIDE SEQUENCE [LARGE SCALE GENOMIC DNA]</scope>
    <source>
        <strain evidence="2 3">ALL</strain>
    </source>
</reference>
<keyword evidence="1" id="KW-0812">Transmembrane</keyword>
<proteinExistence type="predicted"/>
<dbReference type="EMBL" id="CM016762">
    <property type="protein sequence ID" value="TMS37549.1"/>
    <property type="molecule type" value="Genomic_DNA"/>
</dbReference>
<dbReference type="AlphaFoldDB" id="A0A4U8UXH4"/>
<evidence type="ECO:0000256" key="1">
    <source>
        <dbReference type="SAM" id="Phobius"/>
    </source>
</evidence>
<dbReference type="EMBL" id="AZBU02000001">
    <property type="protein sequence ID" value="TMS37549.1"/>
    <property type="molecule type" value="Genomic_DNA"/>
</dbReference>
<protein>
    <submittedName>
        <fullName evidence="2">Uncharacterized protein</fullName>
    </submittedName>
</protein>
<accession>A0A4U8UXH4</accession>
<feature type="transmembrane region" description="Helical" evidence="1">
    <location>
        <begin position="88"/>
        <end position="110"/>
    </location>
</feature>
<name>A0A4U8UXH4_STECR</name>
<evidence type="ECO:0000313" key="2">
    <source>
        <dbReference type="EMBL" id="TMS37549.1"/>
    </source>
</evidence>
<gene>
    <name evidence="2" type="ORF">L596_004457</name>
</gene>
<comment type="caution">
    <text evidence="2">The sequence shown here is derived from an EMBL/GenBank/DDBJ whole genome shotgun (WGS) entry which is preliminary data.</text>
</comment>
<keyword evidence="3" id="KW-1185">Reference proteome</keyword>